<accession>A0A1R4J1P3</accession>
<gene>
    <name evidence="1" type="ORF">FM119_04715</name>
</gene>
<dbReference type="NCBIfam" id="TIGR04088">
    <property type="entry name" value="cognate_SipW"/>
    <property type="match status" value="1"/>
</dbReference>
<organism evidence="1 2">
    <name type="scientific">Mycetocola reblochoni REB411</name>
    <dbReference type="NCBI Taxonomy" id="1255698"/>
    <lineage>
        <taxon>Bacteria</taxon>
        <taxon>Bacillati</taxon>
        <taxon>Actinomycetota</taxon>
        <taxon>Actinomycetes</taxon>
        <taxon>Micrococcales</taxon>
        <taxon>Microbacteriaceae</taxon>
        <taxon>Mycetocola</taxon>
    </lineage>
</organism>
<dbReference type="AlphaFoldDB" id="A0A1R4J1P3"/>
<dbReference type="OrthoDB" id="4949761at2"/>
<dbReference type="InterPro" id="IPR023833">
    <property type="entry name" value="Signal_pept_SipW-depend-type"/>
</dbReference>
<evidence type="ECO:0000313" key="2">
    <source>
        <dbReference type="Proteomes" id="UP000196778"/>
    </source>
</evidence>
<name>A0A1R4J1P3_9MICO</name>
<evidence type="ECO:0008006" key="3">
    <source>
        <dbReference type="Google" id="ProtNLM"/>
    </source>
</evidence>
<keyword evidence="2" id="KW-1185">Reference proteome</keyword>
<dbReference type="Proteomes" id="UP000196778">
    <property type="component" value="Unassembled WGS sequence"/>
</dbReference>
<dbReference type="EMBL" id="FUKR01000027">
    <property type="protein sequence ID" value="SJN25645.1"/>
    <property type="molecule type" value="Genomic_DNA"/>
</dbReference>
<evidence type="ECO:0000313" key="1">
    <source>
        <dbReference type="EMBL" id="SJN25645.1"/>
    </source>
</evidence>
<protein>
    <recommendedName>
        <fullName evidence="3">Ribosomally synthesized peptide with SipW-like signal peptide</fullName>
    </recommendedName>
</protein>
<reference evidence="2" key="1">
    <citation type="submission" date="2017-02" db="EMBL/GenBank/DDBJ databases">
        <authorList>
            <person name="Dridi B."/>
        </authorList>
    </citation>
    <scope>NUCLEOTIDE SEQUENCE [LARGE SCALE GENOMIC DNA]</scope>
    <source>
        <strain evidence="2">EB411</strain>
    </source>
</reference>
<dbReference type="RefSeq" id="WP_087136531.1">
    <property type="nucleotide sequence ID" value="NZ_FUKR01000027.1"/>
</dbReference>
<proteinExistence type="predicted"/>
<sequence>MSEHARARPRRGPRVRAVLAGGVVLTIGVGATLASWTDSESARTTVTAGRFGIEGSADGTTFTQSSASTPTTVTLTTAATSMVPGQTVYGGFSVRTVAGSVAGEVTLPSPAVTATGTTAVPLDAVYSSEVRTIPSGAACDAGTFAAGTTVIPPGPLGQAQDSAARPLAADRQSPVHYCIAITLLSSADNAAQGAGASVVWTFSARSVVPGT</sequence>